<dbReference type="KEGG" id="rhd:R2APBS1_1951"/>
<dbReference type="EMBL" id="CP003470">
    <property type="protein sequence ID" value="AGG89074.1"/>
    <property type="molecule type" value="Genomic_DNA"/>
</dbReference>
<proteinExistence type="predicted"/>
<organism evidence="1 2">
    <name type="scientific">Rhodanobacter denitrificans</name>
    <dbReference type="NCBI Taxonomy" id="666685"/>
    <lineage>
        <taxon>Bacteria</taxon>
        <taxon>Pseudomonadati</taxon>
        <taxon>Pseudomonadota</taxon>
        <taxon>Gammaproteobacteria</taxon>
        <taxon>Lysobacterales</taxon>
        <taxon>Rhodanobacteraceae</taxon>
        <taxon>Rhodanobacter</taxon>
    </lineage>
</organism>
<dbReference type="STRING" id="666685.R2APBS1_1951"/>
<dbReference type="GeneID" id="72428685"/>
<dbReference type="eggNOG" id="COG0135">
    <property type="taxonomic scope" value="Bacteria"/>
</dbReference>
<reference evidence="1 2" key="1">
    <citation type="submission" date="2012-04" db="EMBL/GenBank/DDBJ databases">
        <title>Complete genome of Rhodanobacter sp. 2APBS1.</title>
        <authorList>
            <consortium name="US DOE Joint Genome Institute"/>
            <person name="Huntemann M."/>
            <person name="Wei C.-L."/>
            <person name="Han J."/>
            <person name="Detter J.C."/>
            <person name="Han C."/>
            <person name="Tapia R."/>
            <person name="Munk A.C.C."/>
            <person name="Chen A."/>
            <person name="Krypides N."/>
            <person name="Mavromatis K."/>
            <person name="Markowitz V."/>
            <person name="Szeto E."/>
            <person name="Ivanova N."/>
            <person name="Mikhailova N."/>
            <person name="Ovchinnikova G."/>
            <person name="Pagani I."/>
            <person name="Pati A."/>
            <person name="Goodwin L."/>
            <person name="Peters L."/>
            <person name="Pitluck S."/>
            <person name="Woyke T."/>
            <person name="Prakash O."/>
            <person name="Elkins J."/>
            <person name="Brown S."/>
            <person name="Palumbo A."/>
            <person name="Hemme C."/>
            <person name="Zhou J."/>
            <person name="Watson D."/>
            <person name="Jardine P."/>
            <person name="Kostka J."/>
            <person name="Green S."/>
        </authorList>
    </citation>
    <scope>NUCLEOTIDE SEQUENCE [LARGE SCALE GENOMIC DNA]</scope>
    <source>
        <strain evidence="1 2">2APBS1</strain>
    </source>
</reference>
<evidence type="ECO:0000313" key="1">
    <source>
        <dbReference type="EMBL" id="AGG89074.1"/>
    </source>
</evidence>
<dbReference type="HOGENOM" id="CLU_105032_0_0_6"/>
<evidence type="ECO:0008006" key="3">
    <source>
        <dbReference type="Google" id="ProtNLM"/>
    </source>
</evidence>
<dbReference type="Proteomes" id="UP000011859">
    <property type="component" value="Chromosome"/>
</dbReference>
<dbReference type="AlphaFoldDB" id="M4NEA7"/>
<name>M4NEA7_9GAMM</name>
<sequence length="245" mass="26133" precursor="true">MTAQLMNFASSNASHVIAADDAPVAAGRPGMTLTGVDYRTDVSALQDLVATNPGLEFGLLYSATPEARRRYPELSWLVATANALAGRCAIHVCGRLARALLIAGELEELVAPAARVQVNGDVTPEELPLLARRVQTLITQFNPRVHDLSQEGGVSNHQLLVDASGGRGISPSAWHRPNTGKVVGFAGGLGPHNLEAEASRLAMVARTGWWLDMEESLRTDDWFDVGRCRGVLAAWSALPYSSTAP</sequence>
<keyword evidence="2" id="KW-1185">Reference proteome</keyword>
<accession>M4NEA7</accession>
<evidence type="ECO:0000313" key="2">
    <source>
        <dbReference type="Proteomes" id="UP000011859"/>
    </source>
</evidence>
<dbReference type="OrthoDB" id="7594429at2"/>
<protein>
    <recommendedName>
        <fullName evidence="3">Phosphoribosylanthranilate isomerase</fullName>
    </recommendedName>
</protein>
<dbReference type="RefSeq" id="WP_015447799.1">
    <property type="nucleotide sequence ID" value="NC_020541.1"/>
</dbReference>
<gene>
    <name evidence="1" type="ORF">R2APBS1_1951</name>
</gene>